<keyword evidence="2" id="KW-1185">Reference proteome</keyword>
<sequence length="139" mass="14438">MLPILLLLSAPATPLELACRGGGIATREDVATVYGAQNSGNSAWPSAHARETGRFEGPVALRIAAGESHIRLPAAMLPADAQGGWLALGKLEMDDGAITGFAAIDPMSRPKVHIDRATGTIRISGRLASYSGTCETTRS</sequence>
<reference evidence="1 2" key="1">
    <citation type="submission" date="2019-04" db="EMBL/GenBank/DDBJ databases">
        <title>Sphingomonas psychrotolerans sp. nov., isolated from soil in the Tianshan Mountains, Xinjiang, China.</title>
        <authorList>
            <person name="Luo Y."/>
            <person name="Sheng H."/>
        </authorList>
    </citation>
    <scope>NUCLEOTIDE SEQUENCE [LARGE SCALE GENOMIC DNA]</scope>
    <source>
        <strain evidence="1 2">KIS18-15</strain>
    </source>
</reference>
<proteinExistence type="predicted"/>
<evidence type="ECO:0000313" key="2">
    <source>
        <dbReference type="Proteomes" id="UP000309848"/>
    </source>
</evidence>
<gene>
    <name evidence="1" type="ORF">E5A74_02175</name>
</gene>
<dbReference type="Proteomes" id="UP000309848">
    <property type="component" value="Unassembled WGS sequence"/>
</dbReference>
<dbReference type="OrthoDB" id="594865at2"/>
<evidence type="ECO:0000313" key="1">
    <source>
        <dbReference type="EMBL" id="TGX46003.1"/>
    </source>
</evidence>
<organism evidence="1 2">
    <name type="scientific">Sphingomonas naasensis</name>
    <dbReference type="NCBI Taxonomy" id="1344951"/>
    <lineage>
        <taxon>Bacteria</taxon>
        <taxon>Pseudomonadati</taxon>
        <taxon>Pseudomonadota</taxon>
        <taxon>Alphaproteobacteria</taxon>
        <taxon>Sphingomonadales</taxon>
        <taxon>Sphingomonadaceae</taxon>
        <taxon>Sphingomonas</taxon>
    </lineage>
</organism>
<accession>A0A4S1WSI2</accession>
<dbReference type="AlphaFoldDB" id="A0A4S1WSI2"/>
<comment type="caution">
    <text evidence="1">The sequence shown here is derived from an EMBL/GenBank/DDBJ whole genome shotgun (WGS) entry which is preliminary data.</text>
</comment>
<name>A0A4S1WSI2_9SPHN</name>
<protein>
    <submittedName>
        <fullName evidence="1">Uncharacterized protein</fullName>
    </submittedName>
</protein>
<dbReference type="EMBL" id="SRXU01000001">
    <property type="protein sequence ID" value="TGX46003.1"/>
    <property type="molecule type" value="Genomic_DNA"/>
</dbReference>
<dbReference type="RefSeq" id="WP_135982382.1">
    <property type="nucleotide sequence ID" value="NZ_JAASQM010000001.1"/>
</dbReference>